<feature type="domain" description="Serine aminopeptidase S33" evidence="1">
    <location>
        <begin position="49"/>
        <end position="159"/>
    </location>
</feature>
<protein>
    <recommendedName>
        <fullName evidence="1">Serine aminopeptidase S33 domain-containing protein</fullName>
    </recommendedName>
</protein>
<dbReference type="InterPro" id="IPR022742">
    <property type="entry name" value="Hydrolase_4"/>
</dbReference>
<sequence>MFDGYCRQIMQPKRVAYNKSDLECGFPRQDFQLQGLQCSLYKCNKYTQSCILYLHGYNGSRLEAVQYASFVCKNDFDFCSFDFQAAGQSQGDFVTFGLKEEENVALVIKYLKEKYFHIILWGRSMGATTALMYTQKNANIRCLVLDSPFLVLEDVVINLIKLKLHTPDIINKGLYELIKRCIAKLFQFHINKVQLPLNLNITCPMILLASKQDHLIPQYHFDSIYKGYLGHKRMVVLQSNHNEQRSTEIIKTIIGFCQSMTPQSRFSPTKYHERLLGDLDEQKYIATGIKIKQKIMRNQSASTHNKNSAQIQKDKALMQLSILK</sequence>
<name>A0A8S1VHX4_9CILI</name>
<dbReference type="AlphaFoldDB" id="A0A8S1VHX4"/>
<keyword evidence="3" id="KW-1185">Reference proteome</keyword>
<dbReference type="EMBL" id="CAJJDO010000061">
    <property type="protein sequence ID" value="CAD8174336.1"/>
    <property type="molecule type" value="Genomic_DNA"/>
</dbReference>
<organism evidence="2 3">
    <name type="scientific">Paramecium pentaurelia</name>
    <dbReference type="NCBI Taxonomy" id="43138"/>
    <lineage>
        <taxon>Eukaryota</taxon>
        <taxon>Sar</taxon>
        <taxon>Alveolata</taxon>
        <taxon>Ciliophora</taxon>
        <taxon>Intramacronucleata</taxon>
        <taxon>Oligohymenophorea</taxon>
        <taxon>Peniculida</taxon>
        <taxon>Parameciidae</taxon>
        <taxon>Paramecium</taxon>
    </lineage>
</organism>
<reference evidence="2" key="1">
    <citation type="submission" date="2021-01" db="EMBL/GenBank/DDBJ databases">
        <authorList>
            <consortium name="Genoscope - CEA"/>
            <person name="William W."/>
        </authorList>
    </citation>
    <scope>NUCLEOTIDE SEQUENCE</scope>
</reference>
<dbReference type="PANTHER" id="PTHR43358:SF4">
    <property type="entry name" value="ALPHA_BETA HYDROLASE FOLD-1 DOMAIN-CONTAINING PROTEIN"/>
    <property type="match status" value="1"/>
</dbReference>
<evidence type="ECO:0000259" key="1">
    <source>
        <dbReference type="Pfam" id="PF12146"/>
    </source>
</evidence>
<gene>
    <name evidence="2" type="ORF">PPENT_87.1.T0610037</name>
</gene>
<comment type="caution">
    <text evidence="2">The sequence shown here is derived from an EMBL/GenBank/DDBJ whole genome shotgun (WGS) entry which is preliminary data.</text>
</comment>
<dbReference type="PANTHER" id="PTHR43358">
    <property type="entry name" value="ALPHA/BETA-HYDROLASE"/>
    <property type="match status" value="1"/>
</dbReference>
<dbReference type="Pfam" id="PF12146">
    <property type="entry name" value="Hydrolase_4"/>
    <property type="match status" value="1"/>
</dbReference>
<dbReference type="InterPro" id="IPR052920">
    <property type="entry name" value="DNA-binding_regulatory"/>
</dbReference>
<accession>A0A8S1VHX4</accession>
<evidence type="ECO:0000313" key="2">
    <source>
        <dbReference type="EMBL" id="CAD8174336.1"/>
    </source>
</evidence>
<dbReference type="Proteomes" id="UP000689195">
    <property type="component" value="Unassembled WGS sequence"/>
</dbReference>
<proteinExistence type="predicted"/>
<dbReference type="OrthoDB" id="10249433at2759"/>
<evidence type="ECO:0000313" key="3">
    <source>
        <dbReference type="Proteomes" id="UP000689195"/>
    </source>
</evidence>